<name>A0A9Q3MG38_9HYPH</name>
<proteinExistence type="predicted"/>
<evidence type="ECO:0000313" key="2">
    <source>
        <dbReference type="EMBL" id="MBX5091434.1"/>
    </source>
</evidence>
<organism evidence="1 3">
    <name type="scientific">Rhizobium lentis</name>
    <dbReference type="NCBI Taxonomy" id="1138194"/>
    <lineage>
        <taxon>Bacteria</taxon>
        <taxon>Pseudomonadati</taxon>
        <taxon>Pseudomonadota</taxon>
        <taxon>Alphaproteobacteria</taxon>
        <taxon>Hyphomicrobiales</taxon>
        <taxon>Rhizobiaceae</taxon>
        <taxon>Rhizobium/Agrobacterium group</taxon>
        <taxon>Rhizobium</taxon>
    </lineage>
</organism>
<gene>
    <name evidence="2" type="ORF">HJB60_19980</name>
    <name evidence="1" type="ORF">HJB63_22080</name>
</gene>
<dbReference type="EMBL" id="JABDYF010000009">
    <property type="protein sequence ID" value="MBX5091434.1"/>
    <property type="molecule type" value="Genomic_DNA"/>
</dbReference>
<evidence type="ECO:0000313" key="1">
    <source>
        <dbReference type="EMBL" id="MBX5025254.1"/>
    </source>
</evidence>
<protein>
    <submittedName>
        <fullName evidence="1">Uncharacterized protein</fullName>
    </submittedName>
</protein>
<sequence length="61" mass="6593">MTSHDHNPILGLYGTPRAAIRSRVSARATAMPPPAEQDDPAKIGNSIVSLICLKDHKQTSR</sequence>
<comment type="caution">
    <text evidence="1">The sequence shown here is derived from an EMBL/GenBank/DDBJ whole genome shotgun (WGS) entry which is preliminary data.</text>
</comment>
<accession>A0A9Q3MG38</accession>
<dbReference type="Proteomes" id="UP000770629">
    <property type="component" value="Unassembled WGS sequence"/>
</dbReference>
<dbReference type="EMBL" id="JABDYC010000007">
    <property type="protein sequence ID" value="MBX5025254.1"/>
    <property type="molecule type" value="Genomic_DNA"/>
</dbReference>
<dbReference type="AlphaFoldDB" id="A0A9Q3MG38"/>
<dbReference type="RefSeq" id="WP_207245941.1">
    <property type="nucleotide sequence ID" value="NZ_CP071457.1"/>
</dbReference>
<dbReference type="Proteomes" id="UP000749740">
    <property type="component" value="Unassembled WGS sequence"/>
</dbReference>
<dbReference type="GeneID" id="66143770"/>
<keyword evidence="4" id="KW-1185">Reference proteome</keyword>
<reference evidence="1 4" key="1">
    <citation type="submission" date="2020-04" db="EMBL/GenBank/DDBJ databases">
        <title>Global-level population genomics: horizontal gene transfer, symbiosis and evolution in Rhizobia.</title>
        <authorList>
            <person name="Gai Y."/>
        </authorList>
    </citation>
    <scope>NUCLEOTIDE SEQUENCE</scope>
    <source>
        <strain evidence="2 4">BLR33</strain>
        <strain evidence="1">BLR57</strain>
    </source>
</reference>
<evidence type="ECO:0000313" key="3">
    <source>
        <dbReference type="Proteomes" id="UP000749740"/>
    </source>
</evidence>
<evidence type="ECO:0000313" key="4">
    <source>
        <dbReference type="Proteomes" id="UP000770629"/>
    </source>
</evidence>